<evidence type="ECO:0000259" key="8">
    <source>
        <dbReference type="Pfam" id="PF18955"/>
    </source>
</evidence>
<evidence type="ECO:0000256" key="5">
    <source>
        <dbReference type="ARBA" id="ARBA00023136"/>
    </source>
</evidence>
<feature type="transmembrane region" description="Helical" evidence="6">
    <location>
        <begin position="67"/>
        <end position="87"/>
    </location>
</feature>
<dbReference type="PANTHER" id="PTHR40060:SF1">
    <property type="entry name" value="UPF0316 PROTEIN YEBE"/>
    <property type="match status" value="1"/>
</dbReference>
<evidence type="ECO:0000313" key="10">
    <source>
        <dbReference type="Proteomes" id="UP000671852"/>
    </source>
</evidence>
<dbReference type="InterPro" id="IPR019264">
    <property type="entry name" value="DUF2179"/>
</dbReference>
<keyword evidence="10" id="KW-1185">Reference proteome</keyword>
<dbReference type="Pfam" id="PF10035">
    <property type="entry name" value="DUF2179"/>
    <property type="match status" value="1"/>
</dbReference>
<feature type="transmembrane region" description="Helical" evidence="6">
    <location>
        <begin position="12"/>
        <end position="33"/>
    </location>
</feature>
<accession>A0A975B0L1</accession>
<organism evidence="9 10">
    <name type="scientific">Sulfurimonas aquatica</name>
    <dbReference type="NCBI Taxonomy" id="2672570"/>
    <lineage>
        <taxon>Bacteria</taxon>
        <taxon>Pseudomonadati</taxon>
        <taxon>Campylobacterota</taxon>
        <taxon>Epsilonproteobacteria</taxon>
        <taxon>Campylobacterales</taxon>
        <taxon>Sulfurimonadaceae</taxon>
        <taxon>Sulfurimonas</taxon>
    </lineage>
</organism>
<reference evidence="9" key="2">
    <citation type="submission" date="2021-04" db="EMBL/GenBank/DDBJ databases">
        <title>Isolation and characterization of a novel species of the genus Sulfurimonas.</title>
        <authorList>
            <person name="Fukui M."/>
        </authorList>
    </citation>
    <scope>NUCLEOTIDE SEQUENCE</scope>
    <source>
        <strain evidence="9">H1576</strain>
    </source>
</reference>
<feature type="domain" description="DUF2179" evidence="7">
    <location>
        <begin position="129"/>
        <end position="169"/>
    </location>
</feature>
<dbReference type="AlphaFoldDB" id="A0A975B0L1"/>
<evidence type="ECO:0000256" key="6">
    <source>
        <dbReference type="HAMAP-Rule" id="MF_01515"/>
    </source>
</evidence>
<evidence type="ECO:0000313" key="9">
    <source>
        <dbReference type="EMBL" id="QSZ41913.1"/>
    </source>
</evidence>
<dbReference type="EMBL" id="CP046072">
    <property type="protein sequence ID" value="QSZ41913.1"/>
    <property type="molecule type" value="Genomic_DNA"/>
</dbReference>
<dbReference type="HAMAP" id="MF_01515">
    <property type="entry name" value="UPF0316"/>
    <property type="match status" value="1"/>
</dbReference>
<dbReference type="Proteomes" id="UP000671852">
    <property type="component" value="Chromosome"/>
</dbReference>
<evidence type="ECO:0000256" key="2">
    <source>
        <dbReference type="ARBA" id="ARBA00022475"/>
    </source>
</evidence>
<keyword evidence="4 6" id="KW-1133">Transmembrane helix</keyword>
<dbReference type="InterPro" id="IPR044035">
    <property type="entry name" value="DUF5698"/>
</dbReference>
<dbReference type="NCBIfam" id="NF003191">
    <property type="entry name" value="PRK04164.1-2"/>
    <property type="match status" value="1"/>
</dbReference>
<keyword evidence="5 6" id="KW-0472">Membrane</keyword>
<gene>
    <name evidence="9" type="ORF">GJV85_07275</name>
</gene>
<dbReference type="RefSeq" id="WP_207560731.1">
    <property type="nucleotide sequence ID" value="NZ_CP046072.1"/>
</dbReference>
<dbReference type="KEGG" id="saqt:GJV85_07275"/>
<feature type="domain" description="DUF5698" evidence="8">
    <location>
        <begin position="28"/>
        <end position="85"/>
    </location>
</feature>
<comment type="similarity">
    <text evidence="6">Belongs to the UPF0316 family.</text>
</comment>
<reference evidence="9" key="1">
    <citation type="submission" date="2019-11" db="EMBL/GenBank/DDBJ databases">
        <authorList>
            <person name="Kojima H."/>
        </authorList>
    </citation>
    <scope>NUCLEOTIDE SEQUENCE</scope>
    <source>
        <strain evidence="9">H1576</strain>
    </source>
</reference>
<evidence type="ECO:0000256" key="4">
    <source>
        <dbReference type="ARBA" id="ARBA00022989"/>
    </source>
</evidence>
<comment type="subcellular location">
    <subcellularLocation>
        <location evidence="1 6">Cell membrane</location>
        <topology evidence="1 6">Multi-pass membrane protein</topology>
    </subcellularLocation>
</comment>
<evidence type="ECO:0000259" key="7">
    <source>
        <dbReference type="Pfam" id="PF10035"/>
    </source>
</evidence>
<dbReference type="Pfam" id="PF18955">
    <property type="entry name" value="DUF5698"/>
    <property type="match status" value="1"/>
</dbReference>
<feature type="transmembrane region" description="Helical" evidence="6">
    <location>
        <begin position="40"/>
        <end position="61"/>
    </location>
</feature>
<sequence>MSELLIEYPYLLAPLIFLARVADVSLGTFRTIVVFRGQKILASFIGFFEIMIWLLAASQVLTNLDQWYLALAYASGFAVGNYVGILIESSFAIGDELIRCISFNRDVLADELRKRNFKVVAFDGDMGETHPVELLLIIEKRRNVPALIELIKELDKSAVYSISDLKSVYEGPDLLPRRSFLGSLFMLSGKRR</sequence>
<dbReference type="InterPro" id="IPR022930">
    <property type="entry name" value="UPF0316"/>
</dbReference>
<dbReference type="GO" id="GO:0005886">
    <property type="term" value="C:plasma membrane"/>
    <property type="evidence" value="ECO:0007669"/>
    <property type="project" value="UniProtKB-SubCell"/>
</dbReference>
<keyword evidence="3 6" id="KW-0812">Transmembrane</keyword>
<proteinExistence type="inferred from homology"/>
<name>A0A975B0L1_9BACT</name>
<dbReference type="CDD" id="cd16381">
    <property type="entry name" value="YitT_C_like_1"/>
    <property type="match status" value="1"/>
</dbReference>
<keyword evidence="2 6" id="KW-1003">Cell membrane</keyword>
<protein>
    <recommendedName>
        <fullName evidence="6">UPF0316 protein GJV85_07275</fullName>
    </recommendedName>
</protein>
<dbReference type="PANTHER" id="PTHR40060">
    <property type="entry name" value="UPF0316 PROTEIN YEBE"/>
    <property type="match status" value="1"/>
</dbReference>
<evidence type="ECO:0000256" key="1">
    <source>
        <dbReference type="ARBA" id="ARBA00004651"/>
    </source>
</evidence>
<evidence type="ECO:0000256" key="3">
    <source>
        <dbReference type="ARBA" id="ARBA00022692"/>
    </source>
</evidence>